<organism evidence="1">
    <name type="scientific">uncultured bacterium</name>
    <name type="common">gcode 4</name>
    <dbReference type="NCBI Taxonomy" id="1234023"/>
    <lineage>
        <taxon>Bacteria</taxon>
        <taxon>environmental samples</taxon>
    </lineage>
</organism>
<dbReference type="InterPro" id="IPR010662">
    <property type="entry name" value="RBBP9/YdeN"/>
</dbReference>
<dbReference type="InterPro" id="IPR029058">
    <property type="entry name" value="AB_hydrolase_fold"/>
</dbReference>
<dbReference type="Gene3D" id="3.40.50.1820">
    <property type="entry name" value="alpha/beta hydrolase"/>
    <property type="match status" value="1"/>
</dbReference>
<dbReference type="EMBL" id="AMFJ01000716">
    <property type="protein sequence ID" value="EKE26668.1"/>
    <property type="molecule type" value="Genomic_DNA"/>
</dbReference>
<evidence type="ECO:0000313" key="1">
    <source>
        <dbReference type="EMBL" id="EKE26668.1"/>
    </source>
</evidence>
<protein>
    <submittedName>
        <fullName evidence="1">Uncharacterized protein</fullName>
    </submittedName>
</protein>
<gene>
    <name evidence="1" type="ORF">ACD_4C00200G0006</name>
</gene>
<dbReference type="AlphaFoldDB" id="K2FUT3"/>
<dbReference type="PANTHER" id="PTHR15394">
    <property type="entry name" value="SERINE HYDROLASE RBBP9"/>
    <property type="match status" value="1"/>
</dbReference>
<comment type="caution">
    <text evidence="1">The sequence shown here is derived from an EMBL/GenBank/DDBJ whole genome shotgun (WGS) entry which is preliminary data.</text>
</comment>
<proteinExistence type="predicted"/>
<dbReference type="GO" id="GO:0016787">
    <property type="term" value="F:hydrolase activity"/>
    <property type="evidence" value="ECO:0007669"/>
    <property type="project" value="InterPro"/>
</dbReference>
<reference evidence="1" key="1">
    <citation type="journal article" date="2012" name="Science">
        <title>Fermentation, hydrogen, and sulfur metabolism in multiple uncultivated bacterial phyla.</title>
        <authorList>
            <person name="Wrighton K.C."/>
            <person name="Thomas B.C."/>
            <person name="Sharon I."/>
            <person name="Miller C.S."/>
            <person name="Castelle C.J."/>
            <person name="VerBerkmoes N.C."/>
            <person name="Wilkins M.J."/>
            <person name="Hettich R.L."/>
            <person name="Lipton M.S."/>
            <person name="Williams K.H."/>
            <person name="Long P.E."/>
            <person name="Banfield J.F."/>
        </authorList>
    </citation>
    <scope>NUCLEOTIDE SEQUENCE [LARGE SCALE GENOMIC DNA]</scope>
</reference>
<dbReference type="SUPFAM" id="SSF53474">
    <property type="entry name" value="alpha/beta-Hydrolases"/>
    <property type="match status" value="1"/>
</dbReference>
<dbReference type="Pfam" id="PF06821">
    <property type="entry name" value="Ser_hydrolase"/>
    <property type="match status" value="1"/>
</dbReference>
<sequence length="187" mass="22619">MIKNCIIIHGCPSKEEGMLRRETKKHWIPWIKNQLEKIEIETFAPLMPEPWEPDYKKFKDEFEKYEVTEKSVLIGHSCGCSFLVRWLWETKKEISKLILVAPWKISEKAEKSEKEFYEFPIDENIKDRVKEIIMFTSDNEAEDWKKWLKMFHEILGGKIIDIKWYGHYILIHMQKEDFPELLDEILK</sequence>
<dbReference type="PANTHER" id="PTHR15394:SF3">
    <property type="entry name" value="SERINE HYDROLASE RBBP9"/>
    <property type="match status" value="1"/>
</dbReference>
<accession>K2FUT3</accession>
<name>K2FUT3_9BACT</name>